<evidence type="ECO:0000313" key="10">
    <source>
        <dbReference type="Proteomes" id="UP000186601"/>
    </source>
</evidence>
<dbReference type="InterPro" id="IPR057939">
    <property type="entry name" value="TRF2_HOY1_PH"/>
</dbReference>
<dbReference type="Pfam" id="PF24818">
    <property type="entry name" value="PH_TRF2_HOY1"/>
    <property type="match status" value="1"/>
</dbReference>
<dbReference type="InterPro" id="IPR009057">
    <property type="entry name" value="Homeodomain-like_sf"/>
</dbReference>
<keyword evidence="3 5" id="KW-0371">Homeobox</keyword>
<dbReference type="SUPFAM" id="SSF46689">
    <property type="entry name" value="Homeodomain-like"/>
    <property type="match status" value="1"/>
</dbReference>
<feature type="compositionally biased region" description="Basic and acidic residues" evidence="7">
    <location>
        <begin position="341"/>
        <end position="354"/>
    </location>
</feature>
<dbReference type="SMART" id="SM00389">
    <property type="entry name" value="HOX"/>
    <property type="match status" value="1"/>
</dbReference>
<evidence type="ECO:0000256" key="7">
    <source>
        <dbReference type="SAM" id="MobiDB-lite"/>
    </source>
</evidence>
<feature type="compositionally biased region" description="Polar residues" evidence="7">
    <location>
        <begin position="36"/>
        <end position="46"/>
    </location>
</feature>
<evidence type="ECO:0000313" key="9">
    <source>
        <dbReference type="EMBL" id="PSR88729.1"/>
    </source>
</evidence>
<gene>
    <name evidence="9" type="ORF">PHLCEN_2v5080</name>
</gene>
<protein>
    <recommendedName>
        <fullName evidence="8">Homeobox domain-containing protein</fullName>
    </recommendedName>
</protein>
<keyword evidence="10" id="KW-1185">Reference proteome</keyword>
<name>A0A2R6PBZ5_9APHY</name>
<sequence>MSLPSPLSPDSALDPPTSASSTSSGRNRASGPLRSRSASRASNTPGGSEAKEKRKRSRVTPEQLAHLERFFAADRSPTASRRKEISEMLGMQERQTQIWFQNRRAKAKLVEGKKDHNEDGPPDFLSVGSGSSDAELFHLLHETERESSSADTLHRLMCVLIFFLSAIHIIPCTELSIGAWRRMASAVNKYDLVAYACESDKRLTWFIQSSGQGFKMEMPFSSIADANFVNTATPGVGQATFILSQPPIFYLETVSPGSVSDPTIYGGVIPIRTWKQCTDFTEGNQATKILRHSLTGAAIQLAHVLRTIAASTAGPSIPLYLPSYQAGLHDSSMDVSMGSDRGFRGEHSQPHHDFSGYSPQLRLSTRSSMHAEPNSGQSPPNTRPMLDRHRSPPPHANTSIYSNVSETGALHMLQYPLSTSPSPANDYQHLPISHRLSRRSFTSPSSAQPEVSPYVGGQPRSAALYPLGGSPDIDSLASQLQHVNGISLTSQHPPSAWESRRPSLPTTFPGSSSSTMSYSPMGARHHRPQNYPES</sequence>
<dbReference type="STRING" id="98765.A0A2R6PBZ5"/>
<evidence type="ECO:0000259" key="8">
    <source>
        <dbReference type="PROSITE" id="PS50071"/>
    </source>
</evidence>
<feature type="DNA-binding region" description="Homeobox" evidence="5">
    <location>
        <begin position="52"/>
        <end position="111"/>
    </location>
</feature>
<evidence type="ECO:0000256" key="4">
    <source>
        <dbReference type="ARBA" id="ARBA00023242"/>
    </source>
</evidence>
<feature type="region of interest" description="Disordered" evidence="7">
    <location>
        <begin position="487"/>
        <end position="534"/>
    </location>
</feature>
<evidence type="ECO:0000256" key="3">
    <source>
        <dbReference type="ARBA" id="ARBA00023155"/>
    </source>
</evidence>
<dbReference type="Proteomes" id="UP000186601">
    <property type="component" value="Unassembled WGS sequence"/>
</dbReference>
<dbReference type="EMBL" id="MLYV02000503">
    <property type="protein sequence ID" value="PSR88729.1"/>
    <property type="molecule type" value="Genomic_DNA"/>
</dbReference>
<keyword evidence="2 5" id="KW-0238">DNA-binding</keyword>
<accession>A0A2R6PBZ5</accession>
<feature type="region of interest" description="Disordered" evidence="7">
    <location>
        <begin position="332"/>
        <end position="401"/>
    </location>
</feature>
<dbReference type="Pfam" id="PF00046">
    <property type="entry name" value="Homeodomain"/>
    <property type="match status" value="1"/>
</dbReference>
<evidence type="ECO:0000256" key="6">
    <source>
        <dbReference type="RuleBase" id="RU000682"/>
    </source>
</evidence>
<dbReference type="GO" id="GO:0005634">
    <property type="term" value="C:nucleus"/>
    <property type="evidence" value="ECO:0007669"/>
    <property type="project" value="UniProtKB-SubCell"/>
</dbReference>
<dbReference type="PANTHER" id="PTHR24324">
    <property type="entry name" value="HOMEOBOX PROTEIN HHEX"/>
    <property type="match status" value="1"/>
</dbReference>
<comment type="subcellular location">
    <subcellularLocation>
        <location evidence="1 5 6">Nucleus</location>
    </subcellularLocation>
</comment>
<dbReference type="OrthoDB" id="6159439at2759"/>
<dbReference type="InterPro" id="IPR051000">
    <property type="entry name" value="Homeobox_DNA-bind_prot"/>
</dbReference>
<dbReference type="PANTHER" id="PTHR24324:SF5">
    <property type="entry name" value="HEMATOPOIETICALLY-EXPRESSED HOMEOBOX PROTEIN HHEX"/>
    <property type="match status" value="1"/>
</dbReference>
<proteinExistence type="predicted"/>
<dbReference type="PROSITE" id="PS50071">
    <property type="entry name" value="HOMEOBOX_2"/>
    <property type="match status" value="1"/>
</dbReference>
<comment type="caution">
    <text evidence="9">The sequence shown here is derived from an EMBL/GenBank/DDBJ whole genome shotgun (WGS) entry which is preliminary data.</text>
</comment>
<dbReference type="GO" id="GO:0000978">
    <property type="term" value="F:RNA polymerase II cis-regulatory region sequence-specific DNA binding"/>
    <property type="evidence" value="ECO:0007669"/>
    <property type="project" value="TreeGrafter"/>
</dbReference>
<reference evidence="9 10" key="1">
    <citation type="submission" date="2018-02" db="EMBL/GenBank/DDBJ databases">
        <title>Genome sequence of the basidiomycete white-rot fungus Phlebia centrifuga.</title>
        <authorList>
            <person name="Granchi Z."/>
            <person name="Peng M."/>
            <person name="de Vries R.P."/>
            <person name="Hilden K."/>
            <person name="Makela M.R."/>
            <person name="Grigoriev I."/>
            <person name="Riley R."/>
        </authorList>
    </citation>
    <scope>NUCLEOTIDE SEQUENCE [LARGE SCALE GENOMIC DNA]</scope>
    <source>
        <strain evidence="9 10">FBCC195</strain>
    </source>
</reference>
<dbReference type="InterPro" id="IPR001356">
    <property type="entry name" value="HD"/>
</dbReference>
<dbReference type="AlphaFoldDB" id="A0A2R6PBZ5"/>
<feature type="compositionally biased region" description="Polar residues" evidence="7">
    <location>
        <begin position="357"/>
        <end position="380"/>
    </location>
</feature>
<dbReference type="CDD" id="cd00086">
    <property type="entry name" value="homeodomain"/>
    <property type="match status" value="1"/>
</dbReference>
<feature type="compositionally biased region" description="Low complexity" evidence="7">
    <location>
        <begin position="1"/>
        <end position="24"/>
    </location>
</feature>
<feature type="compositionally biased region" description="Polar residues" evidence="7">
    <location>
        <begin position="439"/>
        <end position="449"/>
    </location>
</feature>
<evidence type="ECO:0000256" key="2">
    <source>
        <dbReference type="ARBA" id="ARBA00023125"/>
    </source>
</evidence>
<organism evidence="9 10">
    <name type="scientific">Hermanssonia centrifuga</name>
    <dbReference type="NCBI Taxonomy" id="98765"/>
    <lineage>
        <taxon>Eukaryota</taxon>
        <taxon>Fungi</taxon>
        <taxon>Dikarya</taxon>
        <taxon>Basidiomycota</taxon>
        <taxon>Agaricomycotina</taxon>
        <taxon>Agaricomycetes</taxon>
        <taxon>Polyporales</taxon>
        <taxon>Meruliaceae</taxon>
        <taxon>Hermanssonia</taxon>
    </lineage>
</organism>
<keyword evidence="4 5" id="KW-0539">Nucleus</keyword>
<evidence type="ECO:0000256" key="5">
    <source>
        <dbReference type="PROSITE-ProRule" id="PRU00108"/>
    </source>
</evidence>
<dbReference type="GO" id="GO:0030154">
    <property type="term" value="P:cell differentiation"/>
    <property type="evidence" value="ECO:0007669"/>
    <property type="project" value="TreeGrafter"/>
</dbReference>
<feature type="domain" description="Homeobox" evidence="8">
    <location>
        <begin position="50"/>
        <end position="110"/>
    </location>
</feature>
<feature type="compositionally biased region" description="Low complexity" evidence="7">
    <location>
        <begin position="502"/>
        <end position="520"/>
    </location>
</feature>
<dbReference type="GO" id="GO:0006357">
    <property type="term" value="P:regulation of transcription by RNA polymerase II"/>
    <property type="evidence" value="ECO:0007669"/>
    <property type="project" value="TreeGrafter"/>
</dbReference>
<dbReference type="Gene3D" id="1.10.10.60">
    <property type="entry name" value="Homeodomain-like"/>
    <property type="match status" value="1"/>
</dbReference>
<feature type="region of interest" description="Disordered" evidence="7">
    <location>
        <begin position="1"/>
        <end position="82"/>
    </location>
</feature>
<feature type="region of interest" description="Disordered" evidence="7">
    <location>
        <begin position="438"/>
        <end position="457"/>
    </location>
</feature>
<evidence type="ECO:0000256" key="1">
    <source>
        <dbReference type="ARBA" id="ARBA00004123"/>
    </source>
</evidence>